<organism evidence="1 2">
    <name type="scientific">Parabacteroides faecalis</name>
    <dbReference type="NCBI Taxonomy" id="2924040"/>
    <lineage>
        <taxon>Bacteria</taxon>
        <taxon>Pseudomonadati</taxon>
        <taxon>Bacteroidota</taxon>
        <taxon>Bacteroidia</taxon>
        <taxon>Bacteroidales</taxon>
        <taxon>Tannerellaceae</taxon>
        <taxon>Parabacteroides</taxon>
    </lineage>
</organism>
<reference evidence="1 2" key="1">
    <citation type="submission" date="2022-03" db="EMBL/GenBank/DDBJ databases">
        <title>Parabacteroides sp. nov. isolated from swine feces.</title>
        <authorList>
            <person name="Bak J.E."/>
        </authorList>
    </citation>
    <scope>NUCLEOTIDE SEQUENCE [LARGE SCALE GENOMIC DNA]</scope>
    <source>
        <strain evidence="1 2">AGMB00274</strain>
    </source>
</reference>
<evidence type="ECO:0000313" key="1">
    <source>
        <dbReference type="EMBL" id="MCJ2382447.1"/>
    </source>
</evidence>
<proteinExistence type="predicted"/>
<sequence>MAKREIPLFIFDTTRWHKHGDADFVACTDIDNGFVAKATIVDASEPDTTTDTLRVGYENSGYKLRMEIKRVTGNNPTPSAMRTLLKKACDFYVENKRTPIHTDSPSTQDCVRFLGLLIDGNRQNIQEAGVDHNRRKTIETSLRMLEVIRLKLLE</sequence>
<gene>
    <name evidence="1" type="ORF">MUN53_17870</name>
</gene>
<dbReference type="EMBL" id="JAKZMM010000087">
    <property type="protein sequence ID" value="MCJ2382447.1"/>
    <property type="molecule type" value="Genomic_DNA"/>
</dbReference>
<protein>
    <submittedName>
        <fullName evidence="1">Uncharacterized protein</fullName>
    </submittedName>
</protein>
<evidence type="ECO:0000313" key="2">
    <source>
        <dbReference type="Proteomes" id="UP001165444"/>
    </source>
</evidence>
<accession>A0ABT0C642</accession>
<dbReference type="RefSeq" id="WP_243326758.1">
    <property type="nucleotide sequence ID" value="NZ_JAKZMM010000087.1"/>
</dbReference>
<dbReference type="Proteomes" id="UP001165444">
    <property type="component" value="Unassembled WGS sequence"/>
</dbReference>
<keyword evidence="2" id="KW-1185">Reference proteome</keyword>
<name>A0ABT0C642_9BACT</name>
<comment type="caution">
    <text evidence="1">The sequence shown here is derived from an EMBL/GenBank/DDBJ whole genome shotgun (WGS) entry which is preliminary data.</text>
</comment>